<dbReference type="GO" id="GO:0005634">
    <property type="term" value="C:nucleus"/>
    <property type="evidence" value="ECO:0007669"/>
    <property type="project" value="TreeGrafter"/>
</dbReference>
<dbReference type="PROSITE" id="PS50084">
    <property type="entry name" value="KH_TYPE_1"/>
    <property type="match status" value="1"/>
</dbReference>
<dbReference type="InterPro" id="IPR019510">
    <property type="entry name" value="AKAP7-like_phosphoesterase"/>
</dbReference>
<sequence length="364" mass="41699">MYANTNNKQFPDFFTCKGPIQTTITPIKIKNSIYWMSTITNENATASYQQTYLKSYDDNEEGLLDCGDIEESYDINLTKSGKFITSFYVPSSLLSHVIGAKGVRLKSLQRSTNTLIKVPKVNEKGEVKITGDTERNVASARTQLSLIVMKQKDKLPISHFVSIPMISQSIKNKLQEFQEQILKQPPRGVTASIFQKPEKLHLTICTLTLVDDDEVLAAKKILQTCYDEVISAYFKRNDKFEIIMEGVEIMNDDPSEVNVLYGKVHLADTKQTHKLQEIADTISEYYYKSGLARRQYDKVKLHVTLMNTRYRNADEKPEKFDARKILDQYENYCFGSVEFNSIQLSVRFTSGDDKYYDSALLIKL</sequence>
<evidence type="ECO:0000313" key="4">
    <source>
        <dbReference type="Proteomes" id="UP001159042"/>
    </source>
</evidence>
<reference evidence="3 4" key="1">
    <citation type="journal article" date="2023" name="Insect Mol. Biol.">
        <title>Genome sequencing provides insights into the evolution of gene families encoding plant cell wall-degrading enzymes in longhorned beetles.</title>
        <authorList>
            <person name="Shin N.R."/>
            <person name="Okamura Y."/>
            <person name="Kirsch R."/>
            <person name="Pauchet Y."/>
        </authorList>
    </citation>
    <scope>NUCLEOTIDE SEQUENCE [LARGE SCALE GENOMIC DNA]</scope>
    <source>
        <strain evidence="3">EAD_L_NR</strain>
    </source>
</reference>
<dbReference type="InterPro" id="IPR009210">
    <property type="entry name" value="ASCC1"/>
</dbReference>
<dbReference type="Gene3D" id="3.90.1140.10">
    <property type="entry name" value="Cyclic phosphodiesterase"/>
    <property type="match status" value="1"/>
</dbReference>
<comment type="caution">
    <text evidence="3">The sequence shown here is derived from an EMBL/GenBank/DDBJ whole genome shotgun (WGS) entry which is preliminary data.</text>
</comment>
<dbReference type="InterPro" id="IPR004088">
    <property type="entry name" value="KH_dom_type_1"/>
</dbReference>
<gene>
    <name evidence="3" type="ORF">NQ315_004466</name>
</gene>
<dbReference type="InterPro" id="IPR047538">
    <property type="entry name" value="KH-I_ASCC1"/>
</dbReference>
<name>A0AAV8VQH3_9CUCU</name>
<dbReference type="Pfam" id="PF10469">
    <property type="entry name" value="AKAP7_NLS"/>
    <property type="match status" value="1"/>
</dbReference>
<dbReference type="GO" id="GO:0006307">
    <property type="term" value="P:DNA alkylation repair"/>
    <property type="evidence" value="ECO:0007669"/>
    <property type="project" value="InterPro"/>
</dbReference>
<evidence type="ECO:0000256" key="1">
    <source>
        <dbReference type="PROSITE-ProRule" id="PRU00117"/>
    </source>
</evidence>
<dbReference type="SUPFAM" id="SSF54791">
    <property type="entry name" value="Eukaryotic type KH-domain (KH-domain type I)"/>
    <property type="match status" value="1"/>
</dbReference>
<evidence type="ECO:0000313" key="3">
    <source>
        <dbReference type="EMBL" id="KAJ8916100.1"/>
    </source>
</evidence>
<evidence type="ECO:0000259" key="2">
    <source>
        <dbReference type="SMART" id="SM00322"/>
    </source>
</evidence>
<dbReference type="InterPro" id="IPR004087">
    <property type="entry name" value="KH_dom"/>
</dbReference>
<dbReference type="PANTHER" id="PTHR13360:SF1">
    <property type="entry name" value="ACTIVATING SIGNAL COINTEGRATOR 1 COMPLEX SUBUNIT 1"/>
    <property type="match status" value="1"/>
</dbReference>
<dbReference type="GO" id="GO:0003723">
    <property type="term" value="F:RNA binding"/>
    <property type="evidence" value="ECO:0007669"/>
    <property type="project" value="UniProtKB-UniRule"/>
</dbReference>
<proteinExistence type="predicted"/>
<dbReference type="EMBL" id="JANEYG010000045">
    <property type="protein sequence ID" value="KAJ8916100.1"/>
    <property type="molecule type" value="Genomic_DNA"/>
</dbReference>
<keyword evidence="4" id="KW-1185">Reference proteome</keyword>
<dbReference type="Pfam" id="PF00013">
    <property type="entry name" value="KH_1"/>
    <property type="match status" value="1"/>
</dbReference>
<dbReference type="InterPro" id="IPR036612">
    <property type="entry name" value="KH_dom_type_1_sf"/>
</dbReference>
<dbReference type="SUPFAM" id="SSF55144">
    <property type="entry name" value="LigT-like"/>
    <property type="match status" value="1"/>
</dbReference>
<accession>A0AAV8VQH3</accession>
<dbReference type="GO" id="GO:0006355">
    <property type="term" value="P:regulation of DNA-templated transcription"/>
    <property type="evidence" value="ECO:0007669"/>
    <property type="project" value="TreeGrafter"/>
</dbReference>
<dbReference type="AlphaFoldDB" id="A0AAV8VQH3"/>
<protein>
    <recommendedName>
        <fullName evidence="2">K Homology domain-containing protein</fullName>
    </recommendedName>
</protein>
<dbReference type="InterPro" id="IPR009097">
    <property type="entry name" value="Cyclic_Pdiesterase"/>
</dbReference>
<dbReference type="SMART" id="SM00322">
    <property type="entry name" value="KH"/>
    <property type="match status" value="1"/>
</dbReference>
<feature type="domain" description="K Homology" evidence="2">
    <location>
        <begin position="81"/>
        <end position="149"/>
    </location>
</feature>
<dbReference type="CDD" id="cd22419">
    <property type="entry name" value="KH-I_ASCC1"/>
    <property type="match status" value="1"/>
</dbReference>
<organism evidence="3 4">
    <name type="scientific">Exocentrus adspersus</name>
    <dbReference type="NCBI Taxonomy" id="1586481"/>
    <lineage>
        <taxon>Eukaryota</taxon>
        <taxon>Metazoa</taxon>
        <taxon>Ecdysozoa</taxon>
        <taxon>Arthropoda</taxon>
        <taxon>Hexapoda</taxon>
        <taxon>Insecta</taxon>
        <taxon>Pterygota</taxon>
        <taxon>Neoptera</taxon>
        <taxon>Endopterygota</taxon>
        <taxon>Coleoptera</taxon>
        <taxon>Polyphaga</taxon>
        <taxon>Cucujiformia</taxon>
        <taxon>Chrysomeloidea</taxon>
        <taxon>Cerambycidae</taxon>
        <taxon>Lamiinae</taxon>
        <taxon>Acanthocinini</taxon>
        <taxon>Exocentrus</taxon>
    </lineage>
</organism>
<dbReference type="Proteomes" id="UP001159042">
    <property type="component" value="Unassembled WGS sequence"/>
</dbReference>
<dbReference type="PANTHER" id="PTHR13360">
    <property type="entry name" value="ACTIVATING SIGNAL COINTEGRATOR 1 COMPLEX SUBUNIT 1"/>
    <property type="match status" value="1"/>
</dbReference>
<keyword evidence="1" id="KW-0694">RNA-binding</keyword>
<dbReference type="Gene3D" id="3.30.1370.10">
    <property type="entry name" value="K Homology domain, type 1"/>
    <property type="match status" value="1"/>
</dbReference>